<evidence type="ECO:0000313" key="2">
    <source>
        <dbReference type="EMBL" id="KAJ7763470.1"/>
    </source>
</evidence>
<organism evidence="2 3">
    <name type="scientific">Mycena metata</name>
    <dbReference type="NCBI Taxonomy" id="1033252"/>
    <lineage>
        <taxon>Eukaryota</taxon>
        <taxon>Fungi</taxon>
        <taxon>Dikarya</taxon>
        <taxon>Basidiomycota</taxon>
        <taxon>Agaricomycotina</taxon>
        <taxon>Agaricomycetes</taxon>
        <taxon>Agaricomycetidae</taxon>
        <taxon>Agaricales</taxon>
        <taxon>Marasmiineae</taxon>
        <taxon>Mycenaceae</taxon>
        <taxon>Mycena</taxon>
    </lineage>
</organism>
<keyword evidence="3" id="KW-1185">Reference proteome</keyword>
<dbReference type="EMBL" id="JARKIB010000030">
    <property type="protein sequence ID" value="KAJ7763470.1"/>
    <property type="molecule type" value="Genomic_DNA"/>
</dbReference>
<dbReference type="Pfam" id="PF01124">
    <property type="entry name" value="MAPEG"/>
    <property type="match status" value="1"/>
</dbReference>
<feature type="transmembrane region" description="Helical" evidence="1">
    <location>
        <begin position="72"/>
        <end position="91"/>
    </location>
</feature>
<reference evidence="2" key="1">
    <citation type="submission" date="2023-03" db="EMBL/GenBank/DDBJ databases">
        <title>Massive genome expansion in bonnet fungi (Mycena s.s.) driven by repeated elements and novel gene families across ecological guilds.</title>
        <authorList>
            <consortium name="Lawrence Berkeley National Laboratory"/>
            <person name="Harder C.B."/>
            <person name="Miyauchi S."/>
            <person name="Viragh M."/>
            <person name="Kuo A."/>
            <person name="Thoen E."/>
            <person name="Andreopoulos B."/>
            <person name="Lu D."/>
            <person name="Skrede I."/>
            <person name="Drula E."/>
            <person name="Henrissat B."/>
            <person name="Morin E."/>
            <person name="Kohler A."/>
            <person name="Barry K."/>
            <person name="LaButti K."/>
            <person name="Morin E."/>
            <person name="Salamov A."/>
            <person name="Lipzen A."/>
            <person name="Mereny Z."/>
            <person name="Hegedus B."/>
            <person name="Baldrian P."/>
            <person name="Stursova M."/>
            <person name="Weitz H."/>
            <person name="Taylor A."/>
            <person name="Grigoriev I.V."/>
            <person name="Nagy L.G."/>
            <person name="Martin F."/>
            <person name="Kauserud H."/>
        </authorList>
    </citation>
    <scope>NUCLEOTIDE SEQUENCE</scope>
    <source>
        <strain evidence="2">CBHHK182m</strain>
    </source>
</reference>
<dbReference type="InterPro" id="IPR001129">
    <property type="entry name" value="Membr-assoc_MAPEG"/>
</dbReference>
<keyword evidence="1" id="KW-1133">Transmembrane helix</keyword>
<keyword evidence="1" id="KW-0812">Transmembrane</keyword>
<feature type="transmembrane region" description="Helical" evidence="1">
    <location>
        <begin position="15"/>
        <end position="36"/>
    </location>
</feature>
<proteinExistence type="predicted"/>
<protein>
    <submittedName>
        <fullName evidence="2">Uncharacterized protein</fullName>
    </submittedName>
</protein>
<dbReference type="PANTHER" id="PTHR35371:SF1">
    <property type="entry name" value="BLR7753 PROTEIN"/>
    <property type="match status" value="1"/>
</dbReference>
<gene>
    <name evidence="2" type="ORF">B0H16DRAFT_1883785</name>
</gene>
<evidence type="ECO:0000313" key="3">
    <source>
        <dbReference type="Proteomes" id="UP001215598"/>
    </source>
</evidence>
<evidence type="ECO:0000256" key="1">
    <source>
        <dbReference type="SAM" id="Phobius"/>
    </source>
</evidence>
<name>A0AAD7JEY1_9AGAR</name>
<feature type="transmembrane region" description="Helical" evidence="1">
    <location>
        <begin position="130"/>
        <end position="149"/>
    </location>
</feature>
<dbReference type="Proteomes" id="UP001215598">
    <property type="component" value="Unassembled WGS sequence"/>
</dbReference>
<dbReference type="AlphaFoldDB" id="A0AAD7JEY1"/>
<sequence>MSARKSLYDFPQSSYIAFPLLTSLGYLFSIPILVALSAPSGIAAKFLTPLLAVALRKVSHGATTLEDSPQKAIVLLTGFYVVLVHIFSGIMSATGQLLGNETGYKNKEPRANKRGISTGLPHRMIATHEALYDIFPAYAVTAALVAVSLTSKSSTVPINGLVLHVFFKIVVYSPAYLFDADIVRSYSHLCSILALLLPCGVLWQSSSL</sequence>
<feature type="transmembrane region" description="Helical" evidence="1">
    <location>
        <begin position="161"/>
        <end position="179"/>
    </location>
</feature>
<comment type="caution">
    <text evidence="2">The sequence shown here is derived from an EMBL/GenBank/DDBJ whole genome shotgun (WGS) entry which is preliminary data.</text>
</comment>
<dbReference type="PANTHER" id="PTHR35371">
    <property type="entry name" value="INNER MEMBRANE PROTEIN"/>
    <property type="match status" value="1"/>
</dbReference>
<accession>A0AAD7JEY1</accession>
<keyword evidence="1" id="KW-0472">Membrane</keyword>